<evidence type="ECO:0000259" key="1">
    <source>
        <dbReference type="Pfam" id="PF13579"/>
    </source>
</evidence>
<dbReference type="GO" id="GO:0016757">
    <property type="term" value="F:glycosyltransferase activity"/>
    <property type="evidence" value="ECO:0007669"/>
    <property type="project" value="UniProtKB-ARBA"/>
</dbReference>
<dbReference type="Gene3D" id="3.40.50.2000">
    <property type="entry name" value="Glycogen Phosphorylase B"/>
    <property type="match status" value="2"/>
</dbReference>
<dbReference type="Pfam" id="PF13692">
    <property type="entry name" value="Glyco_trans_1_4"/>
    <property type="match status" value="1"/>
</dbReference>
<dbReference type="PANTHER" id="PTHR12526">
    <property type="entry name" value="GLYCOSYLTRANSFERASE"/>
    <property type="match status" value="1"/>
</dbReference>
<reference evidence="2 3" key="2">
    <citation type="submission" date="2020-02" db="EMBL/GenBank/DDBJ databases">
        <title>Genome sequences of Thiorhodococcus mannitoliphagus and Thiorhodococcus minor, purple sulfur photosynthetic bacteria in the gammaproteobacterial family, Chromatiaceae.</title>
        <authorList>
            <person name="Aviles F.A."/>
            <person name="Meyer T.E."/>
            <person name="Kyndt J.A."/>
        </authorList>
    </citation>
    <scope>NUCLEOTIDE SEQUENCE [LARGE SCALE GENOMIC DNA]</scope>
    <source>
        <strain evidence="2 3">DSM 18266</strain>
    </source>
</reference>
<dbReference type="AlphaFoldDB" id="A0A6P1DY90"/>
<protein>
    <submittedName>
        <fullName evidence="2">Glycosyltransferase</fullName>
    </submittedName>
</protein>
<keyword evidence="3" id="KW-1185">Reference proteome</keyword>
<organism evidence="2 3">
    <name type="scientific">Thiorhodococcus mannitoliphagus</name>
    <dbReference type="NCBI Taxonomy" id="329406"/>
    <lineage>
        <taxon>Bacteria</taxon>
        <taxon>Pseudomonadati</taxon>
        <taxon>Pseudomonadota</taxon>
        <taxon>Gammaproteobacteria</taxon>
        <taxon>Chromatiales</taxon>
        <taxon>Chromatiaceae</taxon>
        <taxon>Thiorhodococcus</taxon>
    </lineage>
</organism>
<proteinExistence type="predicted"/>
<reference evidence="3" key="1">
    <citation type="journal article" date="2020" name="Microbiol. Resour. Announc.">
        <title>Draft Genome Sequences of Thiorhodococcus mannitoliphagus and Thiorhodococcus minor, Purple Sulfur Photosynthetic Bacteria in the Gammaproteobacterial Family Chromatiaceae.</title>
        <authorList>
            <person name="Aviles F.A."/>
            <person name="Meyer T.E."/>
            <person name="Kyndt J.A."/>
        </authorList>
    </citation>
    <scope>NUCLEOTIDE SEQUENCE [LARGE SCALE GENOMIC DNA]</scope>
    <source>
        <strain evidence="3">DSM 18266</strain>
    </source>
</reference>
<evidence type="ECO:0000313" key="3">
    <source>
        <dbReference type="Proteomes" id="UP000471640"/>
    </source>
</evidence>
<gene>
    <name evidence="2" type="ORF">G3480_23820</name>
</gene>
<feature type="domain" description="Glycosyltransferase subfamily 4-like N-terminal" evidence="1">
    <location>
        <begin position="23"/>
        <end position="176"/>
    </location>
</feature>
<dbReference type="RefSeq" id="WP_164656725.1">
    <property type="nucleotide sequence ID" value="NZ_JAAIJR010000180.1"/>
</dbReference>
<name>A0A6P1DY90_9GAMM</name>
<comment type="caution">
    <text evidence="2">The sequence shown here is derived from an EMBL/GenBank/DDBJ whole genome shotgun (WGS) entry which is preliminary data.</text>
</comment>
<dbReference type="InterPro" id="IPR028098">
    <property type="entry name" value="Glyco_trans_4-like_N"/>
</dbReference>
<dbReference type="SUPFAM" id="SSF53756">
    <property type="entry name" value="UDP-Glycosyltransferase/glycogen phosphorylase"/>
    <property type="match status" value="1"/>
</dbReference>
<dbReference type="Proteomes" id="UP000471640">
    <property type="component" value="Unassembled WGS sequence"/>
</dbReference>
<dbReference type="Pfam" id="PF13579">
    <property type="entry name" value="Glyco_trans_4_4"/>
    <property type="match status" value="1"/>
</dbReference>
<accession>A0A6P1DY90</accession>
<evidence type="ECO:0000313" key="2">
    <source>
        <dbReference type="EMBL" id="NEX23287.1"/>
    </source>
</evidence>
<keyword evidence="2" id="KW-0808">Transferase</keyword>
<dbReference type="EMBL" id="JAAIJR010000180">
    <property type="protein sequence ID" value="NEX23287.1"/>
    <property type="molecule type" value="Genomic_DNA"/>
</dbReference>
<dbReference type="PANTHER" id="PTHR12526:SF637">
    <property type="entry name" value="GLYCOSYLTRANSFERASE EPSF-RELATED"/>
    <property type="match status" value="1"/>
</dbReference>
<sequence length="379" mass="41683">MFVTKTSDLRVLHVIPSLHPGLGGPSVSCPSLASAQAELCASVGLLAYDLSESALNRLTLPNWDRVHLHSIAVDPLERLTGIRARQVINSLLGCYDVVHIHGVWTPMLAQVCRAARDSGLPYVVSPRGMLDPWSLAQKPVRKRLSFALAWADILTHAHFLHALTEIEAENLSRLRLGVRIQIAQNGIFRETILRLRSMPGSEYSARYGRYILFMSRLHYKKGLDYLIDGFAEYVRLGGECNLVIAGPDEGQGQKISAQVRCLALHNRIISIGPIYGDEKFRLLNGAQAFCLPSRQEGFSMAVIEAMAMGVPVVISKHCNFPRVAEMKAGYVVELDPVEIGQALLAAADSNSKTGDRGARLIESEYSWDSVAPKLLSAYL</sequence>